<gene>
    <name evidence="2" type="ORF">VNO80_30695</name>
</gene>
<dbReference type="Proteomes" id="UP001374584">
    <property type="component" value="Unassembled WGS sequence"/>
</dbReference>
<feature type="compositionally biased region" description="Basic and acidic residues" evidence="1">
    <location>
        <begin position="49"/>
        <end position="58"/>
    </location>
</feature>
<evidence type="ECO:0000256" key="1">
    <source>
        <dbReference type="SAM" id="MobiDB-lite"/>
    </source>
</evidence>
<name>A0AAN9LDM1_PHACN</name>
<evidence type="ECO:0000313" key="2">
    <source>
        <dbReference type="EMBL" id="KAK7333914.1"/>
    </source>
</evidence>
<keyword evidence="3" id="KW-1185">Reference proteome</keyword>
<dbReference type="EMBL" id="JAYMYR010000011">
    <property type="protein sequence ID" value="KAK7333914.1"/>
    <property type="molecule type" value="Genomic_DNA"/>
</dbReference>
<evidence type="ECO:0000313" key="3">
    <source>
        <dbReference type="Proteomes" id="UP001374584"/>
    </source>
</evidence>
<protein>
    <submittedName>
        <fullName evidence="2">Uncharacterized protein</fullName>
    </submittedName>
</protein>
<feature type="region of interest" description="Disordered" evidence="1">
    <location>
        <begin position="44"/>
        <end position="86"/>
    </location>
</feature>
<dbReference type="AlphaFoldDB" id="A0AAN9LDM1"/>
<proteinExistence type="predicted"/>
<organism evidence="2 3">
    <name type="scientific">Phaseolus coccineus</name>
    <name type="common">Scarlet runner bean</name>
    <name type="synonym">Phaseolus multiflorus</name>
    <dbReference type="NCBI Taxonomy" id="3886"/>
    <lineage>
        <taxon>Eukaryota</taxon>
        <taxon>Viridiplantae</taxon>
        <taxon>Streptophyta</taxon>
        <taxon>Embryophyta</taxon>
        <taxon>Tracheophyta</taxon>
        <taxon>Spermatophyta</taxon>
        <taxon>Magnoliopsida</taxon>
        <taxon>eudicotyledons</taxon>
        <taxon>Gunneridae</taxon>
        <taxon>Pentapetalae</taxon>
        <taxon>rosids</taxon>
        <taxon>fabids</taxon>
        <taxon>Fabales</taxon>
        <taxon>Fabaceae</taxon>
        <taxon>Papilionoideae</taxon>
        <taxon>50 kb inversion clade</taxon>
        <taxon>NPAAA clade</taxon>
        <taxon>indigoferoid/millettioid clade</taxon>
        <taxon>Phaseoleae</taxon>
        <taxon>Phaseolus</taxon>
    </lineage>
</organism>
<comment type="caution">
    <text evidence="2">The sequence shown here is derived from an EMBL/GenBank/DDBJ whole genome shotgun (WGS) entry which is preliminary data.</text>
</comment>
<reference evidence="2 3" key="1">
    <citation type="submission" date="2024-01" db="EMBL/GenBank/DDBJ databases">
        <title>The genomes of 5 underutilized Papilionoideae crops provide insights into root nodulation and disease resistanc.</title>
        <authorList>
            <person name="Jiang F."/>
        </authorList>
    </citation>
    <scope>NUCLEOTIDE SEQUENCE [LARGE SCALE GENOMIC DNA]</scope>
    <source>
        <strain evidence="2">JINMINGXINNONG_FW02</strain>
        <tissue evidence="2">Leaves</tissue>
    </source>
</reference>
<accession>A0AAN9LDM1</accession>
<sequence length="274" mass="31095">MRTSPGARYADIARREVCGHRQGARGMRASPGRERHTGIVRARGMRASPGRERHRSSPRETSVVSQRETSVVSQRETSRHRGRTVQGNVHSGFPAKWVVAAACVDKLVEIQKSTSGRQRTLLWFKSDRVSLPSSFSFLSFTLRFRPYHVPAWLSTTAIEHLGDEVIQLWRVEGGSYVWVSRVKKNELDLLYESTLSYRESVDIETMYAHGCVDFTATLCGFHSGVMIFQGVELLSEWSPEGDRLFLSLCGDRLFFYFDSRSAVLGLLIGDRRFM</sequence>
<feature type="compositionally biased region" description="Polar residues" evidence="1">
    <location>
        <begin position="59"/>
        <end position="75"/>
    </location>
</feature>